<evidence type="ECO:0000313" key="1">
    <source>
        <dbReference type="EMBL" id="RHW27622.1"/>
    </source>
</evidence>
<comment type="caution">
    <text evidence="1">The sequence shown here is derived from an EMBL/GenBank/DDBJ whole genome shotgun (WGS) entry which is preliminary data.</text>
</comment>
<reference evidence="1 2" key="1">
    <citation type="submission" date="2018-09" db="EMBL/GenBank/DDBJ databases">
        <title>Genome sequencing of Nocardioides immobilis CCTCC AB 2017083 for comparison to Nocardioides silvaticus.</title>
        <authorList>
            <person name="Li C."/>
            <person name="Wang G."/>
        </authorList>
    </citation>
    <scope>NUCLEOTIDE SEQUENCE [LARGE SCALE GENOMIC DNA]</scope>
    <source>
        <strain evidence="1 2">CCTCC AB 2017083</strain>
    </source>
</reference>
<keyword evidence="2" id="KW-1185">Reference proteome</keyword>
<dbReference type="Proteomes" id="UP000283644">
    <property type="component" value="Unassembled WGS sequence"/>
</dbReference>
<gene>
    <name evidence="1" type="ORF">D0Z08_08050</name>
</gene>
<dbReference type="AlphaFoldDB" id="A0A417Y4L7"/>
<proteinExistence type="predicted"/>
<organism evidence="1 2">
    <name type="scientific">Nocardioides immobilis</name>
    <dbReference type="NCBI Taxonomy" id="2049295"/>
    <lineage>
        <taxon>Bacteria</taxon>
        <taxon>Bacillati</taxon>
        <taxon>Actinomycetota</taxon>
        <taxon>Actinomycetes</taxon>
        <taxon>Propionibacteriales</taxon>
        <taxon>Nocardioidaceae</taxon>
        <taxon>Nocardioides</taxon>
    </lineage>
</organism>
<accession>A0A417Y4L7</accession>
<evidence type="ECO:0000313" key="2">
    <source>
        <dbReference type="Proteomes" id="UP000283644"/>
    </source>
</evidence>
<protein>
    <recommendedName>
        <fullName evidence="3">DUF3558 domain-containing protein</fullName>
    </recommendedName>
</protein>
<sequence length="207" mass="21536">MLAVVLTTLPVATGVLVLDDEAPAMTPPEPPAYASTPLTDYDTTVVALSRAPFCDRIPEEALTEALAGDVGWTVTAYRNGQAAQMAPGVDDVAHEYGCRVDGAGLADGELRAWLFVPPVPRSRATELIADASGRPGCTRPAQAPAYGAPSVALVCPSGDRRWASFRGLFGDAWLTCSLAAPTSVPEQDLLDRAGRWCVAVAKAAAAS</sequence>
<dbReference type="EMBL" id="QXGH01000012">
    <property type="protein sequence ID" value="RHW27622.1"/>
    <property type="molecule type" value="Genomic_DNA"/>
</dbReference>
<evidence type="ECO:0008006" key="3">
    <source>
        <dbReference type="Google" id="ProtNLM"/>
    </source>
</evidence>
<name>A0A417Y4L7_9ACTN</name>